<feature type="transmembrane region" description="Helical" evidence="7">
    <location>
        <begin position="246"/>
        <end position="268"/>
    </location>
</feature>
<keyword evidence="5 7" id="KW-0472">Membrane</keyword>
<comment type="caution">
    <text evidence="9">The sequence shown here is derived from an EMBL/GenBank/DDBJ whole genome shotgun (WGS) entry which is preliminary data.</text>
</comment>
<dbReference type="EMBL" id="NKCI01000358">
    <property type="protein sequence ID" value="RSL42614.1"/>
    <property type="molecule type" value="Genomic_DNA"/>
</dbReference>
<feature type="transmembrane region" description="Helical" evidence="7">
    <location>
        <begin position="395"/>
        <end position="417"/>
    </location>
</feature>
<evidence type="ECO:0000256" key="2">
    <source>
        <dbReference type="ARBA" id="ARBA00008066"/>
    </source>
</evidence>
<protein>
    <recommendedName>
        <fullName evidence="8">Amino acid transporter transmembrane domain-containing protein</fullName>
    </recommendedName>
</protein>
<accession>A0A428NP88</accession>
<evidence type="ECO:0000256" key="6">
    <source>
        <dbReference type="SAM" id="MobiDB-lite"/>
    </source>
</evidence>
<keyword evidence="4 7" id="KW-1133">Transmembrane helix</keyword>
<dbReference type="OrthoDB" id="5065238at2759"/>
<evidence type="ECO:0000256" key="4">
    <source>
        <dbReference type="ARBA" id="ARBA00022989"/>
    </source>
</evidence>
<keyword evidence="10" id="KW-1185">Reference proteome</keyword>
<feature type="compositionally biased region" description="Basic and acidic residues" evidence="6">
    <location>
        <begin position="1"/>
        <end position="10"/>
    </location>
</feature>
<dbReference type="PANTHER" id="PTHR22950:SF479">
    <property type="entry name" value="AMINO ACID TRANSPORTER (EUROFUNG)-RELATED"/>
    <property type="match status" value="1"/>
</dbReference>
<evidence type="ECO:0000256" key="5">
    <source>
        <dbReference type="ARBA" id="ARBA00023136"/>
    </source>
</evidence>
<evidence type="ECO:0000259" key="8">
    <source>
        <dbReference type="Pfam" id="PF01490"/>
    </source>
</evidence>
<name>A0A428NP88_9HYPO</name>
<feature type="transmembrane region" description="Helical" evidence="7">
    <location>
        <begin position="137"/>
        <end position="164"/>
    </location>
</feature>
<feature type="transmembrane region" description="Helical" evidence="7">
    <location>
        <begin position="323"/>
        <end position="347"/>
    </location>
</feature>
<dbReference type="InterPro" id="IPR013057">
    <property type="entry name" value="AA_transpt_TM"/>
</dbReference>
<dbReference type="GO" id="GO:0016020">
    <property type="term" value="C:membrane"/>
    <property type="evidence" value="ECO:0007669"/>
    <property type="project" value="UniProtKB-SubCell"/>
</dbReference>
<sequence>MGYFKKDAKEPMCSVKPASNTTSVENIGAGGVDQNQIVERRRPADGDRSSESAPASSFRTMSRRDTIFALLTNQVGLGVLSLPGVLKTLGMIPGTLAIVGLGCLSWYTAFELKLFYDRHPHVLNIVDMARVVGGRGFAIVAAFGMTLLVVMTAASASVTFSVALSLISDNALSSAGFIGVGCLCCWLLCVPRTAKFASWTGIPSCVSILAATIVLIAGLAVSEPVDAPAGWRRAPAWFATPSFRDGLNACLKICYAFSGNVSFVSYMAEMTDPQRDFAAALTWLEASSIGFYVFVAVTIYCLAGEYTASPALGSTSVTFARVAYGLVIPSVLTKGLAFGHTGIKYAYIEVMKYFDIAQEITASSKRSWLIWMGIVTAFWTLSFVLSIAVPVFDSIVSMTSAVTVAWFSFGISAIFSLHRNAKCCGWRNTCMTIFNALLIAGSLFLNGAGLWSSTTALKEAMTSGRH</sequence>
<evidence type="ECO:0000256" key="7">
    <source>
        <dbReference type="SAM" id="Phobius"/>
    </source>
</evidence>
<feature type="transmembrane region" description="Helical" evidence="7">
    <location>
        <begin position="67"/>
        <end position="86"/>
    </location>
</feature>
<dbReference type="PANTHER" id="PTHR22950">
    <property type="entry name" value="AMINO ACID TRANSPORTER"/>
    <property type="match status" value="1"/>
</dbReference>
<evidence type="ECO:0000256" key="1">
    <source>
        <dbReference type="ARBA" id="ARBA00004141"/>
    </source>
</evidence>
<feature type="transmembrane region" description="Helical" evidence="7">
    <location>
        <begin position="280"/>
        <end position="303"/>
    </location>
</feature>
<feature type="compositionally biased region" description="Basic and acidic residues" evidence="6">
    <location>
        <begin position="38"/>
        <end position="50"/>
    </location>
</feature>
<dbReference type="Proteomes" id="UP000288168">
    <property type="component" value="Unassembled WGS sequence"/>
</dbReference>
<evidence type="ECO:0000313" key="9">
    <source>
        <dbReference type="EMBL" id="RSL42614.1"/>
    </source>
</evidence>
<organism evidence="9 10">
    <name type="scientific">Fusarium duplospermum</name>
    <dbReference type="NCBI Taxonomy" id="1325734"/>
    <lineage>
        <taxon>Eukaryota</taxon>
        <taxon>Fungi</taxon>
        <taxon>Dikarya</taxon>
        <taxon>Ascomycota</taxon>
        <taxon>Pezizomycotina</taxon>
        <taxon>Sordariomycetes</taxon>
        <taxon>Hypocreomycetidae</taxon>
        <taxon>Hypocreales</taxon>
        <taxon>Nectriaceae</taxon>
        <taxon>Fusarium</taxon>
        <taxon>Fusarium solani species complex</taxon>
    </lineage>
</organism>
<keyword evidence="3 7" id="KW-0812">Transmembrane</keyword>
<feature type="transmembrane region" description="Helical" evidence="7">
    <location>
        <begin position="429"/>
        <end position="451"/>
    </location>
</feature>
<feature type="transmembrane region" description="Helical" evidence="7">
    <location>
        <begin position="368"/>
        <end position="389"/>
    </location>
</feature>
<dbReference type="STRING" id="1325734.A0A428NP88"/>
<feature type="transmembrane region" description="Helical" evidence="7">
    <location>
        <begin position="92"/>
        <end position="116"/>
    </location>
</feature>
<comment type="similarity">
    <text evidence="2">Belongs to the amino acid/polyamine transporter 2 family.</text>
</comment>
<proteinExistence type="inferred from homology"/>
<dbReference type="Pfam" id="PF01490">
    <property type="entry name" value="Aa_trans"/>
    <property type="match status" value="1"/>
</dbReference>
<evidence type="ECO:0000313" key="10">
    <source>
        <dbReference type="Proteomes" id="UP000288168"/>
    </source>
</evidence>
<feature type="transmembrane region" description="Helical" evidence="7">
    <location>
        <begin position="170"/>
        <end position="189"/>
    </location>
</feature>
<evidence type="ECO:0000256" key="3">
    <source>
        <dbReference type="ARBA" id="ARBA00022692"/>
    </source>
</evidence>
<dbReference type="Gene3D" id="1.20.1740.10">
    <property type="entry name" value="Amino acid/polyamine transporter I"/>
    <property type="match status" value="1"/>
</dbReference>
<dbReference type="AlphaFoldDB" id="A0A428NP88"/>
<dbReference type="GO" id="GO:0015179">
    <property type="term" value="F:L-amino acid transmembrane transporter activity"/>
    <property type="evidence" value="ECO:0007669"/>
    <property type="project" value="TreeGrafter"/>
</dbReference>
<comment type="subcellular location">
    <subcellularLocation>
        <location evidence="1">Membrane</location>
        <topology evidence="1">Multi-pass membrane protein</topology>
    </subcellularLocation>
</comment>
<feature type="region of interest" description="Disordered" evidence="6">
    <location>
        <begin position="1"/>
        <end position="58"/>
    </location>
</feature>
<reference evidence="9 10" key="1">
    <citation type="submission" date="2017-06" db="EMBL/GenBank/DDBJ databases">
        <title>Comparative genomic analysis of Ambrosia Fusariam Clade fungi.</title>
        <authorList>
            <person name="Stajich J.E."/>
            <person name="Carrillo J."/>
            <person name="Kijimoto T."/>
            <person name="Eskalen A."/>
            <person name="O'Donnell K."/>
            <person name="Kasson M."/>
        </authorList>
    </citation>
    <scope>NUCLEOTIDE SEQUENCE [LARGE SCALE GENOMIC DNA]</scope>
    <source>
        <strain evidence="9 10">NRRL62584</strain>
    </source>
</reference>
<feature type="transmembrane region" description="Helical" evidence="7">
    <location>
        <begin position="196"/>
        <end position="221"/>
    </location>
</feature>
<feature type="domain" description="Amino acid transporter transmembrane" evidence="8">
    <location>
        <begin position="60"/>
        <end position="451"/>
    </location>
</feature>
<gene>
    <name evidence="9" type="ORF">CEP54_015418</name>
</gene>